<name>A0AAD4Z832_PRUDU</name>
<dbReference type="Proteomes" id="UP001054821">
    <property type="component" value="Chromosome 4"/>
</dbReference>
<evidence type="ECO:0000313" key="2">
    <source>
        <dbReference type="Proteomes" id="UP001054821"/>
    </source>
</evidence>
<proteinExistence type="predicted"/>
<keyword evidence="2" id="KW-1185">Reference proteome</keyword>
<evidence type="ECO:0000313" key="1">
    <source>
        <dbReference type="EMBL" id="KAI5335393.1"/>
    </source>
</evidence>
<dbReference type="EMBL" id="JAJFAZ020000004">
    <property type="protein sequence ID" value="KAI5335393.1"/>
    <property type="molecule type" value="Genomic_DNA"/>
</dbReference>
<gene>
    <name evidence="1" type="ORF">L3X38_025526</name>
</gene>
<protein>
    <submittedName>
        <fullName evidence="1">Uncharacterized protein</fullName>
    </submittedName>
</protein>
<accession>A0AAD4Z832</accession>
<dbReference type="AlphaFoldDB" id="A0AAD4Z832"/>
<comment type="caution">
    <text evidence="1">The sequence shown here is derived from an EMBL/GenBank/DDBJ whole genome shotgun (WGS) entry which is preliminary data.</text>
</comment>
<sequence length="171" mass="18397">MGKSDQLVTPIKNQGEAVGNVGGCGLGCIEVGWGGYVGSQGKLLSQVISNPNGGHEIAKVIAHRSGKEVGNDDKEKDVINLTKVERNSCKIVVAPSPKPTVASDNSKVSSLVNHSITSKVPFPHRFMNSKKEQASKDMLENFPKSASEHSFARWNLANSKLCKVPQRALYK</sequence>
<organism evidence="1 2">
    <name type="scientific">Prunus dulcis</name>
    <name type="common">Almond</name>
    <name type="synonym">Amygdalus dulcis</name>
    <dbReference type="NCBI Taxonomy" id="3755"/>
    <lineage>
        <taxon>Eukaryota</taxon>
        <taxon>Viridiplantae</taxon>
        <taxon>Streptophyta</taxon>
        <taxon>Embryophyta</taxon>
        <taxon>Tracheophyta</taxon>
        <taxon>Spermatophyta</taxon>
        <taxon>Magnoliopsida</taxon>
        <taxon>eudicotyledons</taxon>
        <taxon>Gunneridae</taxon>
        <taxon>Pentapetalae</taxon>
        <taxon>rosids</taxon>
        <taxon>fabids</taxon>
        <taxon>Rosales</taxon>
        <taxon>Rosaceae</taxon>
        <taxon>Amygdaloideae</taxon>
        <taxon>Amygdaleae</taxon>
        <taxon>Prunus</taxon>
    </lineage>
</organism>
<reference evidence="1 2" key="1">
    <citation type="journal article" date="2022" name="G3 (Bethesda)">
        <title>Whole-genome sequence and methylome profiling of the almond [Prunus dulcis (Mill.) D.A. Webb] cultivar 'Nonpareil'.</title>
        <authorList>
            <person name="D'Amico-Willman K.M."/>
            <person name="Ouma W.Z."/>
            <person name="Meulia T."/>
            <person name="Sideli G.M."/>
            <person name="Gradziel T.M."/>
            <person name="Fresnedo-Ramirez J."/>
        </authorList>
    </citation>
    <scope>NUCLEOTIDE SEQUENCE [LARGE SCALE GENOMIC DNA]</scope>
    <source>
        <strain evidence="1">Clone GOH B32 T37-40</strain>
    </source>
</reference>